<evidence type="ECO:0000313" key="3">
    <source>
        <dbReference type="Proteomes" id="UP000606274"/>
    </source>
</evidence>
<dbReference type="EMBL" id="JABFDY010000012">
    <property type="protein sequence ID" value="KAF7699938.1"/>
    <property type="molecule type" value="Genomic_DNA"/>
</dbReference>
<comment type="caution">
    <text evidence="2">The sequence shown here is derived from an EMBL/GenBank/DDBJ whole genome shotgun (WGS) entry which is preliminary data.</text>
</comment>
<dbReference type="AlphaFoldDB" id="A0A8T0B2G2"/>
<feature type="region of interest" description="Disordered" evidence="1">
    <location>
        <begin position="62"/>
        <end position="81"/>
    </location>
</feature>
<feature type="compositionally biased region" description="Basic and acidic residues" evidence="1">
    <location>
        <begin position="68"/>
        <end position="78"/>
    </location>
</feature>
<evidence type="ECO:0000313" key="2">
    <source>
        <dbReference type="EMBL" id="KAF7699938.1"/>
    </source>
</evidence>
<organism evidence="2 3">
    <name type="scientific">Silurus meridionalis</name>
    <name type="common">Southern catfish</name>
    <name type="synonym">Silurus soldatovi meridionalis</name>
    <dbReference type="NCBI Taxonomy" id="175797"/>
    <lineage>
        <taxon>Eukaryota</taxon>
        <taxon>Metazoa</taxon>
        <taxon>Chordata</taxon>
        <taxon>Craniata</taxon>
        <taxon>Vertebrata</taxon>
        <taxon>Euteleostomi</taxon>
        <taxon>Actinopterygii</taxon>
        <taxon>Neopterygii</taxon>
        <taxon>Teleostei</taxon>
        <taxon>Ostariophysi</taxon>
        <taxon>Siluriformes</taxon>
        <taxon>Siluridae</taxon>
        <taxon>Silurus</taxon>
    </lineage>
</organism>
<protein>
    <submittedName>
        <fullName evidence="2">Uncharacterized protein</fullName>
    </submittedName>
</protein>
<dbReference type="Proteomes" id="UP000606274">
    <property type="component" value="Unassembled WGS sequence"/>
</dbReference>
<name>A0A8T0B2G2_SILME</name>
<accession>A0A8T0B2G2</accession>
<reference evidence="2" key="1">
    <citation type="submission" date="2020-08" db="EMBL/GenBank/DDBJ databases">
        <title>Chromosome-level assembly of Southern catfish (Silurus meridionalis) provides insights into visual adaptation to the nocturnal and benthic lifestyles.</title>
        <authorList>
            <person name="Zhang Y."/>
            <person name="Wang D."/>
            <person name="Peng Z."/>
        </authorList>
    </citation>
    <scope>NUCLEOTIDE SEQUENCE</scope>
    <source>
        <strain evidence="2">SWU-2019-XX</strain>
        <tissue evidence="2">Muscle</tissue>
    </source>
</reference>
<keyword evidence="3" id="KW-1185">Reference proteome</keyword>
<evidence type="ECO:0000256" key="1">
    <source>
        <dbReference type="SAM" id="MobiDB-lite"/>
    </source>
</evidence>
<gene>
    <name evidence="2" type="ORF">HF521_002896</name>
</gene>
<sequence>MGIFGPYQLRSPGSVVVSAKDAKGCLQVLVQPFSLPVGLRVEPGGQADRDTQEAAELLPKIGSGLRTPIRDDDTRETMKPNTCCSRSWAVSLAEGSLGSGMK</sequence>
<proteinExistence type="predicted"/>